<reference evidence="1 2" key="1">
    <citation type="journal article" date="2014" name="Agronomy (Basel)">
        <title>A Draft Genome Sequence for Ensete ventricosum, the Drought-Tolerant Tree Against Hunger.</title>
        <authorList>
            <person name="Harrison J."/>
            <person name="Moore K.A."/>
            <person name="Paszkiewicz K."/>
            <person name="Jones T."/>
            <person name="Grant M."/>
            <person name="Ambacheew D."/>
            <person name="Muzemil S."/>
            <person name="Studholme D.J."/>
        </authorList>
    </citation>
    <scope>NUCLEOTIDE SEQUENCE [LARGE SCALE GENOMIC DNA]</scope>
</reference>
<dbReference type="AlphaFoldDB" id="A0A426XDC4"/>
<dbReference type="InterPro" id="IPR005378">
    <property type="entry name" value="Vps35"/>
</dbReference>
<dbReference type="GO" id="GO:0005770">
    <property type="term" value="C:late endosome"/>
    <property type="evidence" value="ECO:0007669"/>
    <property type="project" value="TreeGrafter"/>
</dbReference>
<dbReference type="GO" id="GO:0030906">
    <property type="term" value="C:retromer, cargo-selective complex"/>
    <property type="evidence" value="ECO:0007669"/>
    <property type="project" value="InterPro"/>
</dbReference>
<dbReference type="GO" id="GO:0005829">
    <property type="term" value="C:cytosol"/>
    <property type="evidence" value="ECO:0007669"/>
    <property type="project" value="GOC"/>
</dbReference>
<dbReference type="PANTHER" id="PTHR11099:SF0">
    <property type="entry name" value="VACUOLAR PROTEIN SORTING-ASSOCIATED PROTEIN 35"/>
    <property type="match status" value="1"/>
</dbReference>
<gene>
    <name evidence="1" type="ORF">B296_00038220</name>
</gene>
<dbReference type="Pfam" id="PF03635">
    <property type="entry name" value="Vps35"/>
    <property type="match status" value="1"/>
</dbReference>
<evidence type="ECO:0000313" key="1">
    <source>
        <dbReference type="EMBL" id="RRT37458.1"/>
    </source>
</evidence>
<protein>
    <submittedName>
        <fullName evidence="1">Uncharacterized protein</fullName>
    </submittedName>
</protein>
<dbReference type="GO" id="GO:0042147">
    <property type="term" value="P:retrograde transport, endosome to Golgi"/>
    <property type="evidence" value="ECO:0007669"/>
    <property type="project" value="InterPro"/>
</dbReference>
<accession>A0A426XDC4</accession>
<sequence length="83" mass="9711">MLQHEENKEKWLAEDTVDIQHNAFYMHRTLDSNDLKDALKYSVQMLSELQTSLLSAHKYYELCELDIYLILFVVNVACVEDGS</sequence>
<comment type="caution">
    <text evidence="1">The sequence shown here is derived from an EMBL/GenBank/DDBJ whole genome shotgun (WGS) entry which is preliminary data.</text>
</comment>
<organism evidence="1 2">
    <name type="scientific">Ensete ventricosum</name>
    <name type="common">Abyssinian banana</name>
    <name type="synonym">Musa ensete</name>
    <dbReference type="NCBI Taxonomy" id="4639"/>
    <lineage>
        <taxon>Eukaryota</taxon>
        <taxon>Viridiplantae</taxon>
        <taxon>Streptophyta</taxon>
        <taxon>Embryophyta</taxon>
        <taxon>Tracheophyta</taxon>
        <taxon>Spermatophyta</taxon>
        <taxon>Magnoliopsida</taxon>
        <taxon>Liliopsida</taxon>
        <taxon>Zingiberales</taxon>
        <taxon>Musaceae</taxon>
        <taxon>Ensete</taxon>
    </lineage>
</organism>
<dbReference type="EMBL" id="AMZH03022270">
    <property type="protein sequence ID" value="RRT37458.1"/>
    <property type="molecule type" value="Genomic_DNA"/>
</dbReference>
<dbReference type="PANTHER" id="PTHR11099">
    <property type="entry name" value="VACUOLAR SORTING PROTEIN 35"/>
    <property type="match status" value="1"/>
</dbReference>
<dbReference type="GO" id="GO:0006886">
    <property type="term" value="P:intracellular protein transport"/>
    <property type="evidence" value="ECO:0007669"/>
    <property type="project" value="TreeGrafter"/>
</dbReference>
<dbReference type="Proteomes" id="UP000287651">
    <property type="component" value="Unassembled WGS sequence"/>
</dbReference>
<evidence type="ECO:0000313" key="2">
    <source>
        <dbReference type="Proteomes" id="UP000287651"/>
    </source>
</evidence>
<proteinExistence type="predicted"/>
<name>A0A426XDC4_ENSVE</name>